<sequence>MLYSIPACPLRDLLRHGRACGHLNGLYSVAKLKYVSSSYGSRRRASEYLAPGCPCCRWTDQLTAAMDTALGIEASRKISKKKYRIFHRKRSNCMVAFDSFPRMEHHL</sequence>
<dbReference type="HOGENOM" id="CLU_2211836_0_0_1"/>
<protein>
    <submittedName>
        <fullName evidence="1">Uncharacterized protein</fullName>
    </submittedName>
</protein>
<dbReference type="Proteomes" id="UP000023758">
    <property type="component" value="Unassembled WGS sequence"/>
</dbReference>
<evidence type="ECO:0000313" key="1">
    <source>
        <dbReference type="EMBL" id="EZF47370.1"/>
    </source>
</evidence>
<organism evidence="1">
    <name type="scientific">Trichophyton rubrum CBS 288.86</name>
    <dbReference type="NCBI Taxonomy" id="1215330"/>
    <lineage>
        <taxon>Eukaryota</taxon>
        <taxon>Fungi</taxon>
        <taxon>Dikarya</taxon>
        <taxon>Ascomycota</taxon>
        <taxon>Pezizomycotina</taxon>
        <taxon>Eurotiomycetes</taxon>
        <taxon>Eurotiomycetidae</taxon>
        <taxon>Onygenales</taxon>
        <taxon>Arthrodermataceae</taxon>
        <taxon>Trichophyton</taxon>
    </lineage>
</organism>
<name>A0A022VMQ7_TRIRU</name>
<gene>
    <name evidence="1" type="ORF">H103_08791</name>
</gene>
<accession>A0A022VMQ7</accession>
<reference evidence="1" key="1">
    <citation type="submission" date="2014-02" db="EMBL/GenBank/DDBJ databases">
        <title>The Genome Sequence of Trichophyton rubrum (morphotype fischeri) CBS 288.86.</title>
        <authorList>
            <consortium name="The Broad Institute Genomics Platform"/>
            <person name="Cuomo C.A."/>
            <person name="White T.C."/>
            <person name="Graser Y."/>
            <person name="Martinez-Rossi N."/>
            <person name="Heitman J."/>
            <person name="Young S.K."/>
            <person name="Zeng Q."/>
            <person name="Gargeya S."/>
            <person name="Abouelleil A."/>
            <person name="Alvarado L."/>
            <person name="Chapman S.B."/>
            <person name="Gainer-Dewar J."/>
            <person name="Goldberg J."/>
            <person name="Griggs A."/>
            <person name="Gujja S."/>
            <person name="Hansen M."/>
            <person name="Howarth C."/>
            <person name="Imamovic A."/>
            <person name="Larimer J."/>
            <person name="Martinez D."/>
            <person name="Murphy C."/>
            <person name="Pearson M.D."/>
            <person name="Persinoti G."/>
            <person name="Poon T."/>
            <person name="Priest M."/>
            <person name="Roberts A.D."/>
            <person name="Saif S."/>
            <person name="Shea T.D."/>
            <person name="Sykes S.N."/>
            <person name="Wortman J."/>
            <person name="Nusbaum C."/>
            <person name="Birren B."/>
        </authorList>
    </citation>
    <scope>NUCLEOTIDE SEQUENCE [LARGE SCALE GENOMIC DNA]</scope>
    <source>
        <strain evidence="1">CBS 288.86</strain>
    </source>
</reference>
<dbReference type="EMBL" id="KK207945">
    <property type="protein sequence ID" value="EZF47370.1"/>
    <property type="molecule type" value="Genomic_DNA"/>
</dbReference>
<dbReference type="AlphaFoldDB" id="A0A022VMQ7"/>
<proteinExistence type="predicted"/>